<dbReference type="EMBL" id="EU309041">
    <property type="protein sequence ID" value="ABY65848.1"/>
    <property type="molecule type" value="Genomic_DNA"/>
</dbReference>
<evidence type="ECO:0000313" key="2">
    <source>
        <dbReference type="Proteomes" id="UP000203316"/>
    </source>
</evidence>
<dbReference type="KEGG" id="vg:5850521"/>
<dbReference type="OrthoDB" id="19035at10239"/>
<proteinExistence type="predicted"/>
<dbReference type="Pfam" id="PF07346">
    <property type="entry name" value="DUF1477"/>
    <property type="match status" value="1"/>
</dbReference>
<accession>B0FDZ0</accession>
<keyword evidence="2" id="KW-1185">Reference proteome</keyword>
<sequence>MKINSKLIQQHRQRRRLNETDQLCSKPPFLKIFSNLQFSLTKIMTVAKESTMTNVFDRHNQQRLFYNVGRKLVYGYLAGEHNATLLTLKTMFDGVIQAERLLFTRSRLLHFIVGFLVAHSDGDSLQCVLNLQLLDYFLTNYRNQLTNESN</sequence>
<dbReference type="RefSeq" id="YP_001651032.1">
    <property type="nucleotide sequence ID" value="NC_010276.1"/>
</dbReference>
<name>B0FDZ0_9ABAC</name>
<dbReference type="Proteomes" id="UP000203316">
    <property type="component" value="Segment"/>
</dbReference>
<evidence type="ECO:0000313" key="1">
    <source>
        <dbReference type="EMBL" id="ABY65848.1"/>
    </source>
</evidence>
<protein>
    <submittedName>
        <fullName evidence="1">Uncharacterized protein</fullName>
    </submittedName>
</protein>
<dbReference type="InterPro" id="IPR009946">
    <property type="entry name" value="AcMNPV_Orf4"/>
</dbReference>
<organism evidence="1 2">
    <name type="scientific">Orgyia leucostigma nucleopolyhedrovirus</name>
    <dbReference type="NCBI Taxonomy" id="490711"/>
    <lineage>
        <taxon>Viruses</taxon>
        <taxon>Viruses incertae sedis</taxon>
        <taxon>Naldaviricetes</taxon>
        <taxon>Lefavirales</taxon>
        <taxon>Baculoviridae</taxon>
        <taxon>Alphabaculovirus</taxon>
        <taxon>Alphabaculovirus orleucostigmae</taxon>
    </lineage>
</organism>
<dbReference type="GeneID" id="5850521"/>
<reference evidence="1 2" key="1">
    <citation type="submission" date="2007-11" db="EMBL/GenBank/DDBJ databases">
        <title>Sequence and organization of Orgyia leucostigma nucleopolyhedrovirus genome.</title>
        <authorList>
            <person name="Eveleigh R.J.M."/>
            <person name="Lapointe R."/>
            <person name="Graham R.I."/>
            <person name="Lauzon H.A.M."/>
            <person name="Pavlik L."/>
            <person name="Arif B.M."/>
            <person name="Lucarotti C.J."/>
        </authorList>
    </citation>
    <scope>NUCLEOTIDE SEQUENCE [LARGE SCALE GENOMIC DNA]</scope>
    <source>
        <strain evidence="1">CFS-77</strain>
    </source>
</reference>